<keyword evidence="2" id="KW-1133">Transmembrane helix</keyword>
<evidence type="ECO:0000256" key="2">
    <source>
        <dbReference type="SAM" id="Phobius"/>
    </source>
</evidence>
<evidence type="ECO:0000313" key="4">
    <source>
        <dbReference type="Proteomes" id="UP001224775"/>
    </source>
</evidence>
<reference evidence="3" key="1">
    <citation type="submission" date="2023-06" db="EMBL/GenBank/DDBJ databases">
        <title>Survivors Of The Sea: Transcriptome response of Skeletonema marinoi to long-term dormancy.</title>
        <authorList>
            <person name="Pinder M.I.M."/>
            <person name="Kourtchenko O."/>
            <person name="Robertson E.K."/>
            <person name="Larsson T."/>
            <person name="Maumus F."/>
            <person name="Osuna-Cruz C.M."/>
            <person name="Vancaester E."/>
            <person name="Stenow R."/>
            <person name="Vandepoele K."/>
            <person name="Ploug H."/>
            <person name="Bruchert V."/>
            <person name="Godhe A."/>
            <person name="Topel M."/>
        </authorList>
    </citation>
    <scope>NUCLEOTIDE SEQUENCE</scope>
    <source>
        <strain evidence="3">R05AC</strain>
    </source>
</reference>
<feature type="region of interest" description="Disordered" evidence="1">
    <location>
        <begin position="544"/>
        <end position="574"/>
    </location>
</feature>
<gene>
    <name evidence="3" type="ORF">QTG54_005545</name>
</gene>
<sequence>MDLCPPLKVNETGDPAADADLAEGHVNADEAKISAAAGAGGGSEAASTTRSAASQQTTVETKCIVEGVLNILDLRDETKLWLEQKYTEQKSFEDFLHLSSKKVKDMQLLSEEIDSDKKEEKVRARFNQADRAKLILLRRWTENNRADGQKFKWQCFNRESFDAFVREEVPNDILLEILQELKLSEEVKESLKDNGVHTPASFVEKSKYWYEHEIELSSTDVNEIEKFKKWYKYQLDTYLPSDWIVAFREEAAHVNDLEWRKVLKAIGLKADAIHALEINDICDFVALIYTSEKWRIAEPTSKKNRYDVSNTDWDGWKSLGLNMSDARHIINFRHWHNFYVAGKKDKSDWATEFSSAHYERFVQRYTNPTKPDKFNNPGWWASKNDHLKLSKEKQDYVDILHQAVEAGSVTEEQRYQLRQHYKGRREKMELIQEINEGAGDSSFQEKRLGEIFEEEAANDHEKNTQDLLFFQNAVVIQELGEDLKETSLYIYILTWILLGVISLLFGAIAGVDTSNPLYTTGQTWLGIAVTIGYSYFGLNNRTNEASKDENDEMDDAGQGAPDGGDDDANGRNGGEVAKFTNERVEMLPTADDLKSQLAEAEEKMRAAIDVEVKLHKVVIALKRKLKEEHDVAADGDTSSILL</sequence>
<accession>A0AAD8YCZ2</accession>
<organism evidence="3 4">
    <name type="scientific">Skeletonema marinoi</name>
    <dbReference type="NCBI Taxonomy" id="267567"/>
    <lineage>
        <taxon>Eukaryota</taxon>
        <taxon>Sar</taxon>
        <taxon>Stramenopiles</taxon>
        <taxon>Ochrophyta</taxon>
        <taxon>Bacillariophyta</taxon>
        <taxon>Coscinodiscophyceae</taxon>
        <taxon>Thalassiosirophycidae</taxon>
        <taxon>Thalassiosirales</taxon>
        <taxon>Skeletonemataceae</taxon>
        <taxon>Skeletonema</taxon>
        <taxon>Skeletonema marinoi-dohrnii complex</taxon>
    </lineage>
</organism>
<comment type="caution">
    <text evidence="3">The sequence shown here is derived from an EMBL/GenBank/DDBJ whole genome shotgun (WGS) entry which is preliminary data.</text>
</comment>
<dbReference type="Proteomes" id="UP001224775">
    <property type="component" value="Unassembled WGS sequence"/>
</dbReference>
<proteinExistence type="predicted"/>
<dbReference type="AlphaFoldDB" id="A0AAD8YCZ2"/>
<keyword evidence="2" id="KW-0472">Membrane</keyword>
<keyword evidence="2" id="KW-0812">Transmembrane</keyword>
<protein>
    <submittedName>
        <fullName evidence="3">Uncharacterized protein</fullName>
    </submittedName>
</protein>
<dbReference type="EMBL" id="JATAAI010000008">
    <property type="protein sequence ID" value="KAK1743948.1"/>
    <property type="molecule type" value="Genomic_DNA"/>
</dbReference>
<evidence type="ECO:0000313" key="3">
    <source>
        <dbReference type="EMBL" id="KAK1743948.1"/>
    </source>
</evidence>
<keyword evidence="4" id="KW-1185">Reference proteome</keyword>
<feature type="transmembrane region" description="Helical" evidence="2">
    <location>
        <begin position="488"/>
        <end position="509"/>
    </location>
</feature>
<name>A0AAD8YCZ2_9STRA</name>
<evidence type="ECO:0000256" key="1">
    <source>
        <dbReference type="SAM" id="MobiDB-lite"/>
    </source>
</evidence>